<dbReference type="PANTHER" id="PTHR34975:SF2">
    <property type="entry name" value="SPORE GERMINATION PROTEIN A2"/>
    <property type="match status" value="1"/>
</dbReference>
<protein>
    <submittedName>
        <fullName evidence="9">Spore germination protein</fullName>
    </submittedName>
</protein>
<evidence type="ECO:0000256" key="6">
    <source>
        <dbReference type="ARBA" id="ARBA00022989"/>
    </source>
</evidence>
<evidence type="ECO:0000313" key="10">
    <source>
        <dbReference type="Proteomes" id="UP001139150"/>
    </source>
</evidence>
<evidence type="ECO:0000313" key="9">
    <source>
        <dbReference type="EMBL" id="MCL7748965.1"/>
    </source>
</evidence>
<feature type="transmembrane region" description="Helical" evidence="8">
    <location>
        <begin position="114"/>
        <end position="135"/>
    </location>
</feature>
<feature type="transmembrane region" description="Helical" evidence="8">
    <location>
        <begin position="7"/>
        <end position="28"/>
    </location>
</feature>
<evidence type="ECO:0000256" key="5">
    <source>
        <dbReference type="ARBA" id="ARBA00022692"/>
    </source>
</evidence>
<sequence>MTRISNIQLFILILIFEIGSTTLFAIGIGAGKDAWIVVLLIGMFGIFLIFMYTQIAKMYPNQNFSEILQDVLGKKLTSPLLLLYCVYFYSQATYNFFEFGALIKLTTLQQTPLIVVLFIFAFVMIYILSLGFEVLARTAEILTPYVIIFLISIYIFTLFSGEFDFTALQPVLGTGIQPVLEEAVNQIGFPFGELILFLMFWHYIENQHKIRKAALLAVGLSIVMLLLSLITMISVLGPDLTAKAEIPLLETILAINIADIIINLDSFAVFIMFIGGFYKTALHFWGFVLLLSWLVKRAKTKWVVSIFGLLLPIVSHIRFPTLADQRWIGVENQYIIFCFAFLPVLLLTIIFLKERTQK</sequence>
<comment type="similarity">
    <text evidence="2">Belongs to the amino acid-polyamine-organocation (APC) superfamily. Spore germination protein (SGP) (TC 2.A.3.9) family.</text>
</comment>
<dbReference type="PANTHER" id="PTHR34975">
    <property type="entry name" value="SPORE GERMINATION PROTEIN A2"/>
    <property type="match status" value="1"/>
</dbReference>
<feature type="transmembrane region" description="Helical" evidence="8">
    <location>
        <begin position="302"/>
        <end position="319"/>
    </location>
</feature>
<dbReference type="Proteomes" id="UP001139150">
    <property type="component" value="Unassembled WGS sequence"/>
</dbReference>
<evidence type="ECO:0000256" key="8">
    <source>
        <dbReference type="SAM" id="Phobius"/>
    </source>
</evidence>
<gene>
    <name evidence="9" type="ORF">MF646_17745</name>
</gene>
<feature type="transmembrane region" description="Helical" evidence="8">
    <location>
        <begin position="213"/>
        <end position="236"/>
    </location>
</feature>
<evidence type="ECO:0000256" key="4">
    <source>
        <dbReference type="ARBA" id="ARBA00022544"/>
    </source>
</evidence>
<dbReference type="RefSeq" id="WP_250097849.1">
    <property type="nucleotide sequence ID" value="NZ_JAKRYL010000021.1"/>
</dbReference>
<accession>A0A9X2CV65</accession>
<evidence type="ECO:0000256" key="2">
    <source>
        <dbReference type="ARBA" id="ARBA00007998"/>
    </source>
</evidence>
<comment type="subcellular location">
    <subcellularLocation>
        <location evidence="1">Membrane</location>
        <topology evidence="1">Multi-pass membrane protein</topology>
    </subcellularLocation>
</comment>
<keyword evidence="10" id="KW-1185">Reference proteome</keyword>
<dbReference type="AlphaFoldDB" id="A0A9X2CV65"/>
<dbReference type="NCBIfam" id="TIGR00912">
    <property type="entry name" value="2A0309"/>
    <property type="match status" value="1"/>
</dbReference>
<feature type="transmembrane region" description="Helical" evidence="8">
    <location>
        <begin position="334"/>
        <end position="352"/>
    </location>
</feature>
<keyword evidence="4" id="KW-0309">Germination</keyword>
<evidence type="ECO:0000256" key="7">
    <source>
        <dbReference type="ARBA" id="ARBA00023136"/>
    </source>
</evidence>
<keyword evidence="3" id="KW-0813">Transport</keyword>
<dbReference type="EMBL" id="JAKRYL010000021">
    <property type="protein sequence ID" value="MCL7748965.1"/>
    <property type="molecule type" value="Genomic_DNA"/>
</dbReference>
<dbReference type="GO" id="GO:0009847">
    <property type="term" value="P:spore germination"/>
    <property type="evidence" value="ECO:0007669"/>
    <property type="project" value="InterPro"/>
</dbReference>
<evidence type="ECO:0000256" key="1">
    <source>
        <dbReference type="ARBA" id="ARBA00004141"/>
    </source>
</evidence>
<keyword evidence="6 8" id="KW-1133">Transmembrane helix</keyword>
<keyword evidence="5 8" id="KW-0812">Transmembrane</keyword>
<keyword evidence="7 8" id="KW-0472">Membrane</keyword>
<feature type="transmembrane region" description="Helical" evidence="8">
    <location>
        <begin position="267"/>
        <end position="295"/>
    </location>
</feature>
<feature type="transmembrane region" description="Helical" evidence="8">
    <location>
        <begin position="34"/>
        <end position="55"/>
    </location>
</feature>
<name>A0A9X2CV65_9BACI</name>
<proteinExistence type="inferred from homology"/>
<organism evidence="9 10">
    <name type="scientific">Halalkalibacter alkaliphilus</name>
    <dbReference type="NCBI Taxonomy" id="2917993"/>
    <lineage>
        <taxon>Bacteria</taxon>
        <taxon>Bacillati</taxon>
        <taxon>Bacillota</taxon>
        <taxon>Bacilli</taxon>
        <taxon>Bacillales</taxon>
        <taxon>Bacillaceae</taxon>
        <taxon>Halalkalibacter</taxon>
    </lineage>
</organism>
<feature type="transmembrane region" description="Helical" evidence="8">
    <location>
        <begin position="183"/>
        <end position="201"/>
    </location>
</feature>
<dbReference type="InterPro" id="IPR004761">
    <property type="entry name" value="Spore_GerAB"/>
</dbReference>
<comment type="caution">
    <text evidence="9">The sequence shown here is derived from an EMBL/GenBank/DDBJ whole genome shotgun (WGS) entry which is preliminary data.</text>
</comment>
<dbReference type="Pfam" id="PF03845">
    <property type="entry name" value="Spore_permease"/>
    <property type="match status" value="1"/>
</dbReference>
<dbReference type="GO" id="GO:0016020">
    <property type="term" value="C:membrane"/>
    <property type="evidence" value="ECO:0007669"/>
    <property type="project" value="UniProtKB-SubCell"/>
</dbReference>
<feature type="transmembrane region" description="Helical" evidence="8">
    <location>
        <begin position="76"/>
        <end position="94"/>
    </location>
</feature>
<feature type="transmembrane region" description="Helical" evidence="8">
    <location>
        <begin position="142"/>
        <end position="163"/>
    </location>
</feature>
<reference evidence="9" key="1">
    <citation type="submission" date="2022-02" db="EMBL/GenBank/DDBJ databases">
        <title>Halalkalibacter sp. nov. isolated from Lonar Lake, India.</title>
        <authorList>
            <person name="Joshi A."/>
            <person name="Thite S."/>
            <person name="Lodha T."/>
        </authorList>
    </citation>
    <scope>NUCLEOTIDE SEQUENCE</scope>
    <source>
        <strain evidence="9">MEB205</strain>
    </source>
</reference>
<evidence type="ECO:0000256" key="3">
    <source>
        <dbReference type="ARBA" id="ARBA00022448"/>
    </source>
</evidence>